<dbReference type="EMBL" id="KZ819339">
    <property type="protein sequence ID" value="PWN17992.1"/>
    <property type="molecule type" value="Genomic_DNA"/>
</dbReference>
<dbReference type="Proteomes" id="UP000245942">
    <property type="component" value="Unassembled WGS sequence"/>
</dbReference>
<sequence>MHQSQLYYCLLVIAHRLGASQDIIHVLVKLPLSDVGVADDVSPSQDVLNEIVDLALTEEDRVILLLGSEDGTASQHLVQCTAALKCGRVVCFASTQDAARGMQDTGCHELEAGEETLAEFLEGEPWCELV</sequence>
<proteinExistence type="predicted"/>
<evidence type="ECO:0000313" key="2">
    <source>
        <dbReference type="Proteomes" id="UP000245942"/>
    </source>
</evidence>
<keyword evidence="2" id="KW-1185">Reference proteome</keyword>
<organism evidence="1 2">
    <name type="scientific">Pseudomicrostroma glucosiphilum</name>
    <dbReference type="NCBI Taxonomy" id="1684307"/>
    <lineage>
        <taxon>Eukaryota</taxon>
        <taxon>Fungi</taxon>
        <taxon>Dikarya</taxon>
        <taxon>Basidiomycota</taxon>
        <taxon>Ustilaginomycotina</taxon>
        <taxon>Exobasidiomycetes</taxon>
        <taxon>Microstromatales</taxon>
        <taxon>Microstromatales incertae sedis</taxon>
        <taxon>Pseudomicrostroma</taxon>
    </lineage>
</organism>
<dbReference type="GeneID" id="37017360"/>
<protein>
    <submittedName>
        <fullName evidence="1">Uncharacterized protein</fullName>
    </submittedName>
</protein>
<name>A0A316TX71_9BASI</name>
<reference evidence="1 2" key="1">
    <citation type="journal article" date="2018" name="Mol. Biol. Evol.">
        <title>Broad Genomic Sampling Reveals a Smut Pathogenic Ancestry of the Fungal Clade Ustilaginomycotina.</title>
        <authorList>
            <person name="Kijpornyongpan T."/>
            <person name="Mondo S.J."/>
            <person name="Barry K."/>
            <person name="Sandor L."/>
            <person name="Lee J."/>
            <person name="Lipzen A."/>
            <person name="Pangilinan J."/>
            <person name="LaButti K."/>
            <person name="Hainaut M."/>
            <person name="Henrissat B."/>
            <person name="Grigoriev I.V."/>
            <person name="Spatafora J.W."/>
            <person name="Aime M.C."/>
        </authorList>
    </citation>
    <scope>NUCLEOTIDE SEQUENCE [LARGE SCALE GENOMIC DNA]</scope>
    <source>
        <strain evidence="1 2">MCA 4718</strain>
    </source>
</reference>
<dbReference type="AlphaFoldDB" id="A0A316TX71"/>
<dbReference type="RefSeq" id="XP_025345152.1">
    <property type="nucleotide sequence ID" value="XM_025495626.1"/>
</dbReference>
<evidence type="ECO:0000313" key="1">
    <source>
        <dbReference type="EMBL" id="PWN17992.1"/>
    </source>
</evidence>
<accession>A0A316TX71</accession>
<gene>
    <name evidence="1" type="ORF">BCV69DRAFT_90643</name>
</gene>